<keyword evidence="13" id="KW-1185">Reference proteome</keyword>
<gene>
    <name evidence="12" type="ORF">AB1Y20_007229</name>
</gene>
<organism evidence="12 13">
    <name type="scientific">Prymnesium parvum</name>
    <name type="common">Toxic golden alga</name>
    <dbReference type="NCBI Taxonomy" id="97485"/>
    <lineage>
        <taxon>Eukaryota</taxon>
        <taxon>Haptista</taxon>
        <taxon>Haptophyta</taxon>
        <taxon>Prymnesiophyceae</taxon>
        <taxon>Prymnesiales</taxon>
        <taxon>Prymnesiaceae</taxon>
        <taxon>Prymnesium</taxon>
    </lineage>
</organism>
<evidence type="ECO:0000313" key="12">
    <source>
        <dbReference type="EMBL" id="KAL1507610.1"/>
    </source>
</evidence>
<dbReference type="Gene3D" id="2.40.50.140">
    <property type="entry name" value="Nucleic acid-binding proteins"/>
    <property type="match status" value="1"/>
</dbReference>
<dbReference type="Proteomes" id="UP001515480">
    <property type="component" value="Unassembled WGS sequence"/>
</dbReference>
<dbReference type="CDD" id="cd01335">
    <property type="entry name" value="Radical_SAM"/>
    <property type="match status" value="1"/>
</dbReference>
<evidence type="ECO:0000256" key="8">
    <source>
        <dbReference type="SAM" id="SignalP"/>
    </source>
</evidence>
<evidence type="ECO:0000259" key="9">
    <source>
        <dbReference type="PROSITE" id="PS50926"/>
    </source>
</evidence>
<dbReference type="InterPro" id="IPR002792">
    <property type="entry name" value="TRAM_dom"/>
</dbReference>
<evidence type="ECO:0000259" key="11">
    <source>
        <dbReference type="PROSITE" id="PS51918"/>
    </source>
</evidence>
<dbReference type="GO" id="GO:0046872">
    <property type="term" value="F:metal ion binding"/>
    <property type="evidence" value="ECO:0007669"/>
    <property type="project" value="UniProtKB-KW"/>
</dbReference>
<feature type="domain" description="MTTase N-terminal" evidence="10">
    <location>
        <begin position="66"/>
        <end position="184"/>
    </location>
</feature>
<dbReference type="SUPFAM" id="SSF102114">
    <property type="entry name" value="Radical SAM enzymes"/>
    <property type="match status" value="1"/>
</dbReference>
<keyword evidence="5" id="KW-0479">Metal-binding</keyword>
<evidence type="ECO:0000313" key="13">
    <source>
        <dbReference type="Proteomes" id="UP001515480"/>
    </source>
</evidence>
<evidence type="ECO:0000256" key="4">
    <source>
        <dbReference type="ARBA" id="ARBA00022691"/>
    </source>
</evidence>
<dbReference type="SFLD" id="SFLDG01082">
    <property type="entry name" value="B12-binding_domain_containing"/>
    <property type="match status" value="1"/>
</dbReference>
<dbReference type="GO" id="GO:0035599">
    <property type="term" value="F:aspartic acid methylthiotransferase activity"/>
    <property type="evidence" value="ECO:0007669"/>
    <property type="project" value="TreeGrafter"/>
</dbReference>
<dbReference type="AlphaFoldDB" id="A0AB34IUJ6"/>
<dbReference type="InterPro" id="IPR038135">
    <property type="entry name" value="Methylthiotransferase_N_sf"/>
</dbReference>
<dbReference type="PANTHER" id="PTHR43837:SF1">
    <property type="entry name" value="RIBOSOMAL PROTEIN US12 METHYLTHIOTRANSFERASE RIMO"/>
    <property type="match status" value="1"/>
</dbReference>
<dbReference type="InterPro" id="IPR020612">
    <property type="entry name" value="Methylthiotransferase_CS"/>
</dbReference>
<dbReference type="InterPro" id="IPR005840">
    <property type="entry name" value="Ribosomal_uS12_MeSTrfase_RimO"/>
</dbReference>
<name>A0AB34IUJ6_PRYPA</name>
<evidence type="ECO:0000256" key="7">
    <source>
        <dbReference type="ARBA" id="ARBA00023014"/>
    </source>
</evidence>
<reference evidence="12 13" key="1">
    <citation type="journal article" date="2024" name="Science">
        <title>Giant polyketide synthase enzymes in the biosynthesis of giant marine polyether toxins.</title>
        <authorList>
            <person name="Fallon T.R."/>
            <person name="Shende V.V."/>
            <person name="Wierzbicki I.H."/>
            <person name="Pendleton A.L."/>
            <person name="Watervoot N.F."/>
            <person name="Auber R.P."/>
            <person name="Gonzalez D.J."/>
            <person name="Wisecaver J.H."/>
            <person name="Moore B.S."/>
        </authorList>
    </citation>
    <scope>NUCLEOTIDE SEQUENCE [LARGE SCALE GENOMIC DNA]</scope>
    <source>
        <strain evidence="12 13">12B1</strain>
    </source>
</reference>
<dbReference type="SFLD" id="SFLDG01061">
    <property type="entry name" value="methylthiotransferase"/>
    <property type="match status" value="1"/>
</dbReference>
<dbReference type="InterPro" id="IPR013848">
    <property type="entry name" value="Methylthiotransferase_N"/>
</dbReference>
<keyword evidence="2" id="KW-0004">4Fe-4S</keyword>
<dbReference type="HAMAP" id="MF_01865">
    <property type="entry name" value="MTTase_RimO"/>
    <property type="match status" value="1"/>
</dbReference>
<feature type="domain" description="Radical SAM core" evidence="11">
    <location>
        <begin position="212"/>
        <end position="443"/>
    </location>
</feature>
<proteinExistence type="inferred from homology"/>
<comment type="caution">
    <text evidence="12">The sequence shown here is derived from an EMBL/GenBank/DDBJ whole genome shotgun (WGS) entry which is preliminary data.</text>
</comment>
<dbReference type="Pfam" id="PF00919">
    <property type="entry name" value="UPF0004"/>
    <property type="match status" value="1"/>
</dbReference>
<dbReference type="PROSITE" id="PS51449">
    <property type="entry name" value="MTTASE_N"/>
    <property type="match status" value="1"/>
</dbReference>
<dbReference type="PROSITE" id="PS51918">
    <property type="entry name" value="RADICAL_SAM"/>
    <property type="match status" value="1"/>
</dbReference>
<comment type="cofactor">
    <cofactor evidence="1">
        <name>[4Fe-4S] cluster</name>
        <dbReference type="ChEBI" id="CHEBI:49883"/>
    </cofactor>
</comment>
<dbReference type="SFLD" id="SFLDF00274">
    <property type="entry name" value="ribosomal_protein_S12_methylth"/>
    <property type="match status" value="1"/>
</dbReference>
<evidence type="ECO:0000256" key="1">
    <source>
        <dbReference type="ARBA" id="ARBA00001966"/>
    </source>
</evidence>
<keyword evidence="8" id="KW-0732">Signal</keyword>
<dbReference type="GO" id="GO:0006400">
    <property type="term" value="P:tRNA modification"/>
    <property type="evidence" value="ECO:0007669"/>
    <property type="project" value="InterPro"/>
</dbReference>
<dbReference type="PROSITE" id="PS50926">
    <property type="entry name" value="TRAM"/>
    <property type="match status" value="1"/>
</dbReference>
<dbReference type="Gene3D" id="3.40.50.12160">
    <property type="entry name" value="Methylthiotransferase, N-terminal domain"/>
    <property type="match status" value="1"/>
</dbReference>
<protein>
    <submittedName>
        <fullName evidence="12">Uncharacterized protein</fullName>
    </submittedName>
</protein>
<evidence type="ECO:0000256" key="3">
    <source>
        <dbReference type="ARBA" id="ARBA00022490"/>
    </source>
</evidence>
<dbReference type="Pfam" id="PF04055">
    <property type="entry name" value="Radical_SAM"/>
    <property type="match status" value="1"/>
</dbReference>
<dbReference type="Pfam" id="PF18693">
    <property type="entry name" value="TRAM_2"/>
    <property type="match status" value="1"/>
</dbReference>
<dbReference type="InterPro" id="IPR023404">
    <property type="entry name" value="rSAM_horseshoe"/>
</dbReference>
<evidence type="ECO:0000256" key="2">
    <source>
        <dbReference type="ARBA" id="ARBA00022485"/>
    </source>
</evidence>
<accession>A0AB34IUJ6</accession>
<dbReference type="InterPro" id="IPR007197">
    <property type="entry name" value="rSAM"/>
</dbReference>
<dbReference type="EMBL" id="JBGBPQ010000017">
    <property type="protein sequence ID" value="KAL1507610.1"/>
    <property type="molecule type" value="Genomic_DNA"/>
</dbReference>
<feature type="domain" description="TRAM" evidence="9">
    <location>
        <begin position="446"/>
        <end position="511"/>
    </location>
</feature>
<dbReference type="NCBIfam" id="TIGR01125">
    <property type="entry name" value="30S ribosomal protein S12 methylthiotransferase RimO"/>
    <property type="match status" value="1"/>
</dbReference>
<dbReference type="SFLD" id="SFLDS00029">
    <property type="entry name" value="Radical_SAM"/>
    <property type="match status" value="1"/>
</dbReference>
<sequence>MPPHRPRTTIPRSWAFSLLVFAPCLFPAAHAAHALPSHLPRVHPAPFPASSSPRMVASAVEAPPRYSVALVALGCPKNTVDAEVMLGDLQRRGLRIASHARDADVIIVNTCAFVEDAKRESIRAVVEAAELKGRRDAPPRALFVTGCLAQRYAEELAAELPEVDAVIGFENYAEIPDKVLAVLQRVGGPAAPYVSVGSASVPFRAEDERWSLTPKHSAYIRVAEGCDHSCSFCAIPGFRGSFRSKPFDVLLAEARRLVEGGVRELNLIAEDTNQYGSDWGEADARRLPQLLRELCALPELRWVRLLYCYPSYFSEELIDTIANEEKVVKYIDIPLQHLAPTTLVRMRRPSAASTTALIEKLKARIPQLVLRTTFICGFPGETEAEHQELVRKVEQLGFERGGAFAYSQEEGTPAAAFDDQVEEEVKQDRRDALVSLFQDHGRAWANAQVGKELRVIIDSMEGLDAVGRSEYDAPEIDNLVRIPSMPLAPGTVIRARIVAVDDMDLIGEAVMG</sequence>
<dbReference type="FunFam" id="3.80.30.20:FF:000001">
    <property type="entry name" value="tRNA-2-methylthio-N(6)-dimethylallyladenosine synthase 2"/>
    <property type="match status" value="1"/>
</dbReference>
<dbReference type="Gene3D" id="3.80.30.20">
    <property type="entry name" value="tm_1862 like domain"/>
    <property type="match status" value="1"/>
</dbReference>
<dbReference type="PROSITE" id="PS01278">
    <property type="entry name" value="MTTASE_RADICAL"/>
    <property type="match status" value="1"/>
</dbReference>
<feature type="chain" id="PRO_5044186548" evidence="8">
    <location>
        <begin position="32"/>
        <end position="512"/>
    </location>
</feature>
<dbReference type="InterPro" id="IPR058240">
    <property type="entry name" value="rSAM_sf"/>
</dbReference>
<dbReference type="GO" id="GO:0005829">
    <property type="term" value="C:cytosol"/>
    <property type="evidence" value="ECO:0007669"/>
    <property type="project" value="TreeGrafter"/>
</dbReference>
<dbReference type="GO" id="GO:0051539">
    <property type="term" value="F:4 iron, 4 sulfur cluster binding"/>
    <property type="evidence" value="ECO:0007669"/>
    <property type="project" value="UniProtKB-KW"/>
</dbReference>
<keyword evidence="4" id="KW-0949">S-adenosyl-L-methionine</keyword>
<dbReference type="InterPro" id="IPR005839">
    <property type="entry name" value="Methylthiotransferase"/>
</dbReference>
<dbReference type="InterPro" id="IPR006638">
    <property type="entry name" value="Elp3/MiaA/NifB-like_rSAM"/>
</dbReference>
<keyword evidence="3" id="KW-0963">Cytoplasm</keyword>
<keyword evidence="6" id="KW-0408">Iron</keyword>
<evidence type="ECO:0000256" key="6">
    <source>
        <dbReference type="ARBA" id="ARBA00023004"/>
    </source>
</evidence>
<evidence type="ECO:0000256" key="5">
    <source>
        <dbReference type="ARBA" id="ARBA00022723"/>
    </source>
</evidence>
<feature type="signal peptide" evidence="8">
    <location>
        <begin position="1"/>
        <end position="31"/>
    </location>
</feature>
<dbReference type="InterPro" id="IPR012340">
    <property type="entry name" value="NA-bd_OB-fold"/>
</dbReference>
<dbReference type="NCBIfam" id="TIGR00089">
    <property type="entry name" value="MiaB/RimO family radical SAM methylthiotransferase"/>
    <property type="match status" value="1"/>
</dbReference>
<dbReference type="PANTHER" id="PTHR43837">
    <property type="entry name" value="RIBOSOMAL PROTEIN S12 METHYLTHIOTRANSFERASE RIMO"/>
    <property type="match status" value="1"/>
</dbReference>
<dbReference type="SMART" id="SM00729">
    <property type="entry name" value="Elp3"/>
    <property type="match status" value="1"/>
</dbReference>
<evidence type="ECO:0000259" key="10">
    <source>
        <dbReference type="PROSITE" id="PS51449"/>
    </source>
</evidence>
<keyword evidence="7" id="KW-0411">Iron-sulfur</keyword>